<protein>
    <submittedName>
        <fullName evidence="1">CLUMA_CG007827, isoform A</fullName>
    </submittedName>
</protein>
<keyword evidence="2" id="KW-1185">Reference proteome</keyword>
<evidence type="ECO:0000313" key="1">
    <source>
        <dbReference type="EMBL" id="CRK94312.1"/>
    </source>
</evidence>
<evidence type="ECO:0000313" key="2">
    <source>
        <dbReference type="Proteomes" id="UP000183832"/>
    </source>
</evidence>
<proteinExistence type="predicted"/>
<reference evidence="1 2" key="1">
    <citation type="submission" date="2015-04" db="EMBL/GenBank/DDBJ databases">
        <authorList>
            <person name="Syromyatnikov M.Y."/>
            <person name="Popov V.N."/>
        </authorList>
    </citation>
    <scope>NUCLEOTIDE SEQUENCE [LARGE SCALE GENOMIC DNA]</scope>
</reference>
<gene>
    <name evidence="1" type="ORF">CLUMA_CG007827</name>
</gene>
<name>A0A1J1I1W1_9DIPT</name>
<sequence>MEKEFSGMSQSDLENKKCTPSVTQKMLHFETFSSLLNGKSDCNIVYKIVLVCKLNMFTCLSHRSDLKVSFGYLLLNQKFARKGLFMK</sequence>
<dbReference type="EMBL" id="CVRI01000038">
    <property type="protein sequence ID" value="CRK94312.1"/>
    <property type="molecule type" value="Genomic_DNA"/>
</dbReference>
<dbReference type="AlphaFoldDB" id="A0A1J1I1W1"/>
<accession>A0A1J1I1W1</accession>
<dbReference type="Proteomes" id="UP000183832">
    <property type="component" value="Unassembled WGS sequence"/>
</dbReference>
<organism evidence="1 2">
    <name type="scientific">Clunio marinus</name>
    <dbReference type="NCBI Taxonomy" id="568069"/>
    <lineage>
        <taxon>Eukaryota</taxon>
        <taxon>Metazoa</taxon>
        <taxon>Ecdysozoa</taxon>
        <taxon>Arthropoda</taxon>
        <taxon>Hexapoda</taxon>
        <taxon>Insecta</taxon>
        <taxon>Pterygota</taxon>
        <taxon>Neoptera</taxon>
        <taxon>Endopterygota</taxon>
        <taxon>Diptera</taxon>
        <taxon>Nematocera</taxon>
        <taxon>Chironomoidea</taxon>
        <taxon>Chironomidae</taxon>
        <taxon>Clunio</taxon>
    </lineage>
</organism>